<evidence type="ECO:0000256" key="1">
    <source>
        <dbReference type="SAM" id="Phobius"/>
    </source>
</evidence>
<organism evidence="2 3">
    <name type="scientific">Desulfovibrio litoralis DSM 11393</name>
    <dbReference type="NCBI Taxonomy" id="1121455"/>
    <lineage>
        <taxon>Bacteria</taxon>
        <taxon>Pseudomonadati</taxon>
        <taxon>Thermodesulfobacteriota</taxon>
        <taxon>Desulfovibrionia</taxon>
        <taxon>Desulfovibrionales</taxon>
        <taxon>Desulfovibrionaceae</taxon>
        <taxon>Desulfovibrio</taxon>
    </lineage>
</organism>
<sequence>MSFLGPMFKREHGKVQPYIPLGPFQLRLPFIHYRFELPDFIQGLLMCAVCLGVIPLLQEYLGMPFEVAITIVIINGFFYLWHAHLGDPVVPGWITPAIPLLLLWLKEFPEGPERVQALIAFEFELGLFAFILGFTGLAKRFVDMVPDAIKAGILLGAGIAAVRLVFQPGGRFDLYPWTITISIGFAFYVLFSNHFKSLRSKSTLLKHLSDLGLMPALILAIIVAPLVKELPFPDIQWGFTVPQFTTLFTEWTPFAARIGWPPLSVYLHAAPLVFAVYIVLFGELIQAEALIDESRAARGGDEDIHFNANLNNKIVGIRNIGMSMLGPDISMCGPMWAAMQVVECERYKHGPEAMDSLYGGVGSFRWGTFAGYFFLPIVTLVKPILPIALALTMLVQGYVAVRVGILKARTFNDLGIAGIIAAVLITREAAAAFGVGIVLCLLIYGKDFFRNWQTYDKQKDPVFNSKIGEE</sequence>
<protein>
    <recommendedName>
        <fullName evidence="4">Permease family protein</fullName>
    </recommendedName>
</protein>
<feature type="transmembrane region" description="Helical" evidence="1">
    <location>
        <begin position="417"/>
        <end position="444"/>
    </location>
</feature>
<feature type="transmembrane region" description="Helical" evidence="1">
    <location>
        <begin position="356"/>
        <end position="378"/>
    </location>
</feature>
<reference evidence="2 3" key="1">
    <citation type="submission" date="2016-12" db="EMBL/GenBank/DDBJ databases">
        <authorList>
            <person name="Song W.-J."/>
            <person name="Kurnit D.M."/>
        </authorList>
    </citation>
    <scope>NUCLEOTIDE SEQUENCE [LARGE SCALE GENOMIC DNA]</scope>
    <source>
        <strain evidence="2 3">DSM 11393</strain>
    </source>
</reference>
<keyword evidence="1" id="KW-1133">Transmembrane helix</keyword>
<keyword evidence="3" id="KW-1185">Reference proteome</keyword>
<feature type="transmembrane region" description="Helical" evidence="1">
    <location>
        <begin position="37"/>
        <end position="57"/>
    </location>
</feature>
<feature type="transmembrane region" description="Helical" evidence="1">
    <location>
        <begin position="149"/>
        <end position="168"/>
    </location>
</feature>
<dbReference type="STRING" id="1121455.SAMN02745728_00344"/>
<feature type="transmembrane region" description="Helical" evidence="1">
    <location>
        <begin position="63"/>
        <end position="81"/>
    </location>
</feature>
<dbReference type="OrthoDB" id="354989at2"/>
<gene>
    <name evidence="2" type="ORF">SAMN02745728_00344</name>
</gene>
<feature type="transmembrane region" description="Helical" evidence="1">
    <location>
        <begin position="211"/>
        <end position="227"/>
    </location>
</feature>
<keyword evidence="1" id="KW-0812">Transmembrane</keyword>
<dbReference type="RefSeq" id="WP_072695852.1">
    <property type="nucleotide sequence ID" value="NZ_FRDI01000002.1"/>
</dbReference>
<dbReference type="EMBL" id="FRDI01000002">
    <property type="protein sequence ID" value="SHN51382.1"/>
    <property type="molecule type" value="Genomic_DNA"/>
</dbReference>
<keyword evidence="1" id="KW-0472">Membrane</keyword>
<dbReference type="Proteomes" id="UP000186469">
    <property type="component" value="Unassembled WGS sequence"/>
</dbReference>
<proteinExistence type="predicted"/>
<accession>A0A1M7RZ90</accession>
<evidence type="ECO:0008006" key="4">
    <source>
        <dbReference type="Google" id="ProtNLM"/>
    </source>
</evidence>
<feature type="transmembrane region" description="Helical" evidence="1">
    <location>
        <begin position="265"/>
        <end position="285"/>
    </location>
</feature>
<evidence type="ECO:0000313" key="3">
    <source>
        <dbReference type="Proteomes" id="UP000186469"/>
    </source>
</evidence>
<feature type="transmembrane region" description="Helical" evidence="1">
    <location>
        <begin position="117"/>
        <end position="137"/>
    </location>
</feature>
<name>A0A1M7RZ90_9BACT</name>
<evidence type="ECO:0000313" key="2">
    <source>
        <dbReference type="EMBL" id="SHN51382.1"/>
    </source>
</evidence>
<feature type="transmembrane region" description="Helical" evidence="1">
    <location>
        <begin position="174"/>
        <end position="191"/>
    </location>
</feature>
<dbReference type="AlphaFoldDB" id="A0A1M7RZ90"/>
<feature type="transmembrane region" description="Helical" evidence="1">
    <location>
        <begin position="384"/>
        <end position="405"/>
    </location>
</feature>